<dbReference type="InterPro" id="IPR006379">
    <property type="entry name" value="HAD-SF_hydro_IIB"/>
</dbReference>
<keyword evidence="5" id="KW-1185">Reference proteome</keyword>
<evidence type="ECO:0000256" key="1">
    <source>
        <dbReference type="ARBA" id="ARBA00005409"/>
    </source>
</evidence>
<dbReference type="InterPro" id="IPR001830">
    <property type="entry name" value="Glyco_trans_20"/>
</dbReference>
<dbReference type="NCBIfam" id="TIGR01484">
    <property type="entry name" value="HAD-SF-IIB"/>
    <property type="match status" value="1"/>
</dbReference>
<gene>
    <name evidence="4" type="ORF">MNOR_LOCUS16116</name>
</gene>
<dbReference type="FunFam" id="3.40.50.1000:FF:000324">
    <property type="entry name" value="Putative Alpha,alpha-trehalose-phosphate synthase"/>
    <property type="match status" value="1"/>
</dbReference>
<dbReference type="Pfam" id="PF02358">
    <property type="entry name" value="Trehalose_PPase"/>
    <property type="match status" value="1"/>
</dbReference>
<dbReference type="FunFam" id="3.40.50.2000:FF:000113">
    <property type="entry name" value="Alpha,alpha-trehalose-phosphate synthase"/>
    <property type="match status" value="1"/>
</dbReference>
<dbReference type="GO" id="GO:0004805">
    <property type="term" value="F:trehalose-phosphatase activity"/>
    <property type="evidence" value="ECO:0007669"/>
    <property type="project" value="TreeGrafter"/>
</dbReference>
<dbReference type="AlphaFoldDB" id="A0AAV2QR96"/>
<sequence>MVADPGCPLVVVANRLPFSLKKNPTTGVLERQQSASGLVTVAPMVVEKKGLWVGWSGTYKEDTPLVIPEAKPDDKSPSAGLKSHQVIPLNCEKKLFDKYYTGCCKTTFWPLFHSMPDRAVFQADMWEAYRSVNEEFARLTVEAIKREVAANPKTVPLVWLHDYHVMLAPGYIRAACEELGISIKLAFFLHIPFPPWDIMRLFPWDDELLQGILACDSIGFNIDDYCLNFIDCCKRQLGCRVDRHLMLVESYRHTVGIHKLPISIPYERFNKLATEASQIIRHNSDEQLVLAVDTFDYIKGLRHRLRALETLFEKHPEHIEHVTFLQVAVPSYGDVKDYQELKEDLDRMIGNLNGRFSTPNWSPIRYIFGYISQEQLASYYRESSVCCVTPLRDGMNLVAKEFVACQVKEPGVLILSPFAGAGVTMLESLLVNPYNTREFAETMHRALTMSHDERELRMKQLRRRESENDVNYWLKSFLKSVDCLIDNQEQTEQMEPLSEKDFSQFLGSYVTESSRLALLLDYDGTLAPIAPHLDLAHMPEETRRCLERLSHMSDVHVAVMSSRSLDNLRSMVGIPGITYSGNHGLEIQQPNGTVFRHPVPEEYANKLVVLRQRLLDECCHDGAYVDKAELCLTFHYRPVPKEKQEEITAKALKIFEEVGIPKYQSLMAFEARPPITFDKGQASIYILRTMFGLDWSDRVTVIYAGDRNTDEDAMKALQGMAVTFRITTSNMVKTHATYRLPSTDSVLTMLKWVEKQMGKRAPEPNYSQTRRSASPMPRSISMTVED</sequence>
<comment type="similarity">
    <text evidence="2">In the C-terminal section; belongs to the trehalose phosphatase family.</text>
</comment>
<comment type="caution">
    <text evidence="4">The sequence shown here is derived from an EMBL/GenBank/DDBJ whole genome shotgun (WGS) entry which is preliminary data.</text>
</comment>
<dbReference type="InterPro" id="IPR003337">
    <property type="entry name" value="Trehalose_PPase"/>
</dbReference>
<dbReference type="NCBIfam" id="TIGR00685">
    <property type="entry name" value="T6PP"/>
    <property type="match status" value="1"/>
</dbReference>
<evidence type="ECO:0000256" key="2">
    <source>
        <dbReference type="ARBA" id="ARBA00006330"/>
    </source>
</evidence>
<organism evidence="4 5">
    <name type="scientific">Meganyctiphanes norvegica</name>
    <name type="common">Northern krill</name>
    <name type="synonym">Thysanopoda norvegica</name>
    <dbReference type="NCBI Taxonomy" id="48144"/>
    <lineage>
        <taxon>Eukaryota</taxon>
        <taxon>Metazoa</taxon>
        <taxon>Ecdysozoa</taxon>
        <taxon>Arthropoda</taxon>
        <taxon>Crustacea</taxon>
        <taxon>Multicrustacea</taxon>
        <taxon>Malacostraca</taxon>
        <taxon>Eumalacostraca</taxon>
        <taxon>Eucarida</taxon>
        <taxon>Euphausiacea</taxon>
        <taxon>Euphausiidae</taxon>
        <taxon>Meganyctiphanes</taxon>
    </lineage>
</organism>
<dbReference type="SUPFAM" id="SSF53756">
    <property type="entry name" value="UDP-Glycosyltransferase/glycogen phosphorylase"/>
    <property type="match status" value="1"/>
</dbReference>
<feature type="region of interest" description="Disordered" evidence="3">
    <location>
        <begin position="759"/>
        <end position="786"/>
    </location>
</feature>
<evidence type="ECO:0000313" key="4">
    <source>
        <dbReference type="EMBL" id="CAL4097923.1"/>
    </source>
</evidence>
<dbReference type="InterPro" id="IPR036412">
    <property type="entry name" value="HAD-like_sf"/>
</dbReference>
<protein>
    <submittedName>
        <fullName evidence="4">Uncharacterized protein</fullName>
    </submittedName>
</protein>
<dbReference type="Proteomes" id="UP001497623">
    <property type="component" value="Unassembled WGS sequence"/>
</dbReference>
<evidence type="ECO:0000313" key="5">
    <source>
        <dbReference type="Proteomes" id="UP001497623"/>
    </source>
</evidence>
<dbReference type="PANTHER" id="PTHR10788:SF106">
    <property type="entry name" value="BCDNA.GH08860"/>
    <property type="match status" value="1"/>
</dbReference>
<dbReference type="SUPFAM" id="SSF56784">
    <property type="entry name" value="HAD-like"/>
    <property type="match status" value="1"/>
</dbReference>
<dbReference type="GO" id="GO:0005829">
    <property type="term" value="C:cytosol"/>
    <property type="evidence" value="ECO:0007669"/>
    <property type="project" value="TreeGrafter"/>
</dbReference>
<dbReference type="EMBL" id="CAXKWB010010423">
    <property type="protein sequence ID" value="CAL4097923.1"/>
    <property type="molecule type" value="Genomic_DNA"/>
</dbReference>
<comment type="similarity">
    <text evidence="1">In the N-terminal section; belongs to the glycosyltransferase 20 family.</text>
</comment>
<name>A0AAV2QR96_MEGNR</name>
<dbReference type="GO" id="GO:0005992">
    <property type="term" value="P:trehalose biosynthetic process"/>
    <property type="evidence" value="ECO:0007669"/>
    <property type="project" value="InterPro"/>
</dbReference>
<proteinExistence type="inferred from homology"/>
<accession>A0AAV2QR96</accession>
<dbReference type="Gene3D" id="3.40.50.1000">
    <property type="entry name" value="HAD superfamily/HAD-like"/>
    <property type="match status" value="2"/>
</dbReference>
<reference evidence="4 5" key="1">
    <citation type="submission" date="2024-05" db="EMBL/GenBank/DDBJ databases">
        <authorList>
            <person name="Wallberg A."/>
        </authorList>
    </citation>
    <scope>NUCLEOTIDE SEQUENCE [LARGE SCALE GENOMIC DNA]</scope>
</reference>
<dbReference type="FunFam" id="3.40.50.2000:FF:000150">
    <property type="entry name" value="Trehalose-6-phosphate synthase"/>
    <property type="match status" value="1"/>
</dbReference>
<dbReference type="Gene3D" id="3.40.50.2000">
    <property type="entry name" value="Glycogen Phosphorylase B"/>
    <property type="match status" value="2"/>
</dbReference>
<dbReference type="PANTHER" id="PTHR10788">
    <property type="entry name" value="TREHALOSE-6-PHOSPHATE SYNTHASE"/>
    <property type="match status" value="1"/>
</dbReference>
<dbReference type="Pfam" id="PF00982">
    <property type="entry name" value="Glyco_transf_20"/>
    <property type="match status" value="1"/>
</dbReference>
<dbReference type="InterPro" id="IPR023214">
    <property type="entry name" value="HAD_sf"/>
</dbReference>
<evidence type="ECO:0000256" key="3">
    <source>
        <dbReference type="SAM" id="MobiDB-lite"/>
    </source>
</evidence>
<dbReference type="CDD" id="cd03788">
    <property type="entry name" value="GT20_TPS"/>
    <property type="match status" value="1"/>
</dbReference>
<dbReference type="GO" id="GO:0003825">
    <property type="term" value="F:alpha,alpha-trehalose-phosphate synthase (UDP-forming) activity"/>
    <property type="evidence" value="ECO:0007669"/>
    <property type="project" value="TreeGrafter"/>
</dbReference>